<dbReference type="InterPro" id="IPR046037">
    <property type="entry name" value="DUF5995"/>
</dbReference>
<evidence type="ECO:0000313" key="1">
    <source>
        <dbReference type="EMBL" id="MDA0164042.1"/>
    </source>
</evidence>
<gene>
    <name evidence="1" type="ORF">OM076_27465</name>
</gene>
<dbReference type="Proteomes" id="UP001149140">
    <property type="component" value="Unassembled WGS sequence"/>
</dbReference>
<sequence>MQDLAGQIHGLERTRTFADVISSLLEIERARDGYANPARNALRRRVRRAPDGVACFNFMYLRVTQAVNSRLATFEDPAFVERLGVVFAEFYLREYAANEAKAWVSKAWEPLFSEGRRKDVAPVQFALAGMNAHINNDLPWALLQAWREAGGAPADDSPVYRDFQLVNRILQDVAVEVRATLESGLIRWLDRLFGRFDDVVATFVVAKARTEAWQRAERWDRRFDEETAEAHERHVGYESRLVLAA</sequence>
<dbReference type="AlphaFoldDB" id="A0A9X3S436"/>
<name>A0A9X3S436_9ACTN</name>
<reference evidence="1" key="1">
    <citation type="submission" date="2022-10" db="EMBL/GenBank/DDBJ databases">
        <title>The WGS of Solirubrobacter ginsenosidimutans DSM 21036.</title>
        <authorList>
            <person name="Jiang Z."/>
        </authorList>
    </citation>
    <scope>NUCLEOTIDE SEQUENCE</scope>
    <source>
        <strain evidence="1">DSM 21036</strain>
    </source>
</reference>
<comment type="caution">
    <text evidence="1">The sequence shown here is derived from an EMBL/GenBank/DDBJ whole genome shotgun (WGS) entry which is preliminary data.</text>
</comment>
<dbReference type="EMBL" id="JAPDOD010000030">
    <property type="protein sequence ID" value="MDA0164042.1"/>
    <property type="molecule type" value="Genomic_DNA"/>
</dbReference>
<dbReference type="RefSeq" id="WP_270043292.1">
    <property type="nucleotide sequence ID" value="NZ_JAPDOD010000030.1"/>
</dbReference>
<organism evidence="1 2">
    <name type="scientific">Solirubrobacter ginsenosidimutans</name>
    <dbReference type="NCBI Taxonomy" id="490573"/>
    <lineage>
        <taxon>Bacteria</taxon>
        <taxon>Bacillati</taxon>
        <taxon>Actinomycetota</taxon>
        <taxon>Thermoleophilia</taxon>
        <taxon>Solirubrobacterales</taxon>
        <taxon>Solirubrobacteraceae</taxon>
        <taxon>Solirubrobacter</taxon>
    </lineage>
</organism>
<protein>
    <submittedName>
        <fullName evidence="1">DUF5995 family protein</fullName>
    </submittedName>
</protein>
<dbReference type="Pfam" id="PF19458">
    <property type="entry name" value="DUF5995"/>
    <property type="match status" value="1"/>
</dbReference>
<accession>A0A9X3S436</accession>
<evidence type="ECO:0000313" key="2">
    <source>
        <dbReference type="Proteomes" id="UP001149140"/>
    </source>
</evidence>
<keyword evidence="2" id="KW-1185">Reference proteome</keyword>
<proteinExistence type="predicted"/>